<accession>A0A089YSX0</accession>
<dbReference type="OrthoDB" id="9810457at2"/>
<evidence type="ECO:0000256" key="6">
    <source>
        <dbReference type="ARBA" id="ARBA00023136"/>
    </source>
</evidence>
<dbReference type="InterPro" id="IPR004776">
    <property type="entry name" value="Mem_transp_PIN-like"/>
</dbReference>
<keyword evidence="4 7" id="KW-0812">Transmembrane</keyword>
<dbReference type="STRING" id="216142.LT40_08680"/>
<dbReference type="PANTHER" id="PTHR36838">
    <property type="entry name" value="AUXIN EFFLUX CARRIER FAMILY PROTEIN"/>
    <property type="match status" value="1"/>
</dbReference>
<evidence type="ECO:0000256" key="4">
    <source>
        <dbReference type="ARBA" id="ARBA00022692"/>
    </source>
</evidence>
<dbReference type="eggNOG" id="COG0679">
    <property type="taxonomic scope" value="Bacteria"/>
</dbReference>
<dbReference type="Pfam" id="PF03547">
    <property type="entry name" value="Mem_trans"/>
    <property type="match status" value="1"/>
</dbReference>
<protein>
    <submittedName>
        <fullName evidence="8">Transporter</fullName>
    </submittedName>
</protein>
<dbReference type="PANTHER" id="PTHR36838:SF3">
    <property type="entry name" value="TRANSPORTER AUXIN EFFLUX CARRIER EC FAMILY"/>
    <property type="match status" value="1"/>
</dbReference>
<feature type="transmembrane region" description="Helical" evidence="7">
    <location>
        <begin position="291"/>
        <end position="313"/>
    </location>
</feature>
<keyword evidence="5 7" id="KW-1133">Transmembrane helix</keyword>
<keyword evidence="6 7" id="KW-0472">Membrane</keyword>
<dbReference type="GO" id="GO:0016020">
    <property type="term" value="C:membrane"/>
    <property type="evidence" value="ECO:0007669"/>
    <property type="project" value="UniProtKB-SubCell"/>
</dbReference>
<sequence length="315" mass="33630">MLAIFNVAFPVFGLILVGFVCRRRNVLGPNASIELNRFVIYLGLPALLFEAMARLGTLQGLDMGYVLAFGLGMGIVFLLTLWLRLRARAHFLDATIDALGAGYPNSGFLGIPLCLLTFGDPGIAPAVIGAVMTACVLFAVAIIMIETFQQTEKRLGRTLLKVGTSLLRNPIMVAPVLGSLVAYSGLILPVGVRQLFQFLGAAAGPCALVSIGLFLAAEKSHKADSRTLVMLVAMKLLVQPALTAWLAFWVFDIPAMWAWAALLVSALPIGNGPFMLAALYGREADTMSRAILVSTLLSLVTVSLILAFIPAAVQR</sequence>
<feature type="transmembrane region" description="Helical" evidence="7">
    <location>
        <begin position="38"/>
        <end position="56"/>
    </location>
</feature>
<feature type="transmembrane region" description="Helical" evidence="7">
    <location>
        <begin position="63"/>
        <end position="83"/>
    </location>
</feature>
<organism evidence="8 9">
    <name type="scientific">Pseudomonas rhizosphaerae</name>
    <dbReference type="NCBI Taxonomy" id="216142"/>
    <lineage>
        <taxon>Bacteria</taxon>
        <taxon>Pseudomonadati</taxon>
        <taxon>Pseudomonadota</taxon>
        <taxon>Gammaproteobacteria</taxon>
        <taxon>Pseudomonadales</taxon>
        <taxon>Pseudomonadaceae</taxon>
        <taxon>Pseudomonas</taxon>
    </lineage>
</organism>
<evidence type="ECO:0000256" key="5">
    <source>
        <dbReference type="ARBA" id="ARBA00022989"/>
    </source>
</evidence>
<dbReference type="KEGG" id="prh:LT40_08680"/>
<evidence type="ECO:0000256" key="2">
    <source>
        <dbReference type="ARBA" id="ARBA00022448"/>
    </source>
</evidence>
<feature type="transmembrane region" description="Helical" evidence="7">
    <location>
        <begin position="257"/>
        <end position="279"/>
    </location>
</feature>
<dbReference type="HOGENOM" id="CLU_056175_2_1_6"/>
<reference evidence="8 9" key="1">
    <citation type="journal article" date="2015" name="J. Biotechnol.">
        <title>Complete genome sequence of Pseudomonas rhizosphaerae IH5T (=DSM 16299T), a phosphate-solubilizing rhizobacterium for bacterial biofertilizer.</title>
        <authorList>
            <person name="Kwak Y."/>
            <person name="Jung B.K."/>
            <person name="Shin J.H."/>
        </authorList>
    </citation>
    <scope>NUCLEOTIDE SEQUENCE [LARGE SCALE GENOMIC DNA]</scope>
    <source>
        <strain evidence="8">DSM 16299</strain>
    </source>
</reference>
<keyword evidence="3" id="KW-1003">Cell membrane</keyword>
<dbReference type="Proteomes" id="UP000029499">
    <property type="component" value="Chromosome"/>
</dbReference>
<name>A0A089YSX0_9PSED</name>
<evidence type="ECO:0000313" key="8">
    <source>
        <dbReference type="EMBL" id="AIS17472.1"/>
    </source>
</evidence>
<evidence type="ECO:0000256" key="3">
    <source>
        <dbReference type="ARBA" id="ARBA00022475"/>
    </source>
</evidence>
<feature type="transmembrane region" description="Helical" evidence="7">
    <location>
        <begin position="166"/>
        <end position="189"/>
    </location>
</feature>
<proteinExistence type="predicted"/>
<feature type="transmembrane region" description="Helical" evidence="7">
    <location>
        <begin position="195"/>
        <end position="216"/>
    </location>
</feature>
<feature type="transmembrane region" description="Helical" evidence="7">
    <location>
        <begin position="228"/>
        <end position="251"/>
    </location>
</feature>
<evidence type="ECO:0000313" key="9">
    <source>
        <dbReference type="Proteomes" id="UP000029499"/>
    </source>
</evidence>
<evidence type="ECO:0000256" key="7">
    <source>
        <dbReference type="SAM" id="Phobius"/>
    </source>
</evidence>
<feature type="transmembrane region" description="Helical" evidence="7">
    <location>
        <begin position="123"/>
        <end position="145"/>
    </location>
</feature>
<dbReference type="RefSeq" id="WP_043188865.1">
    <property type="nucleotide sequence ID" value="NZ_CP009533.1"/>
</dbReference>
<keyword evidence="2" id="KW-0813">Transport</keyword>
<evidence type="ECO:0000256" key="1">
    <source>
        <dbReference type="ARBA" id="ARBA00004141"/>
    </source>
</evidence>
<dbReference type="EMBL" id="CP009533">
    <property type="protein sequence ID" value="AIS17472.1"/>
    <property type="molecule type" value="Genomic_DNA"/>
</dbReference>
<comment type="subcellular location">
    <subcellularLocation>
        <location evidence="1">Membrane</location>
        <topology evidence="1">Multi-pass membrane protein</topology>
    </subcellularLocation>
</comment>
<dbReference type="AlphaFoldDB" id="A0A089YSX0"/>
<gene>
    <name evidence="8" type="ORF">LT40_08680</name>
</gene>
<dbReference type="GO" id="GO:0055085">
    <property type="term" value="P:transmembrane transport"/>
    <property type="evidence" value="ECO:0007669"/>
    <property type="project" value="InterPro"/>
</dbReference>
<keyword evidence="9" id="KW-1185">Reference proteome</keyword>